<dbReference type="RefSeq" id="WP_012931580.1">
    <property type="nucleotide sequence ID" value="NC_013739.1"/>
</dbReference>
<evidence type="ECO:0000313" key="8">
    <source>
        <dbReference type="Proteomes" id="UP000008229"/>
    </source>
</evidence>
<comment type="cofactor">
    <cofactor evidence="5 6">
        <name>Fe(2+)</name>
        <dbReference type="ChEBI" id="CHEBI:29033"/>
    </cofactor>
    <text evidence="5 6">Binds 1 Fe(2+) ion per subunit.</text>
</comment>
<dbReference type="PANTHER" id="PTHR10543:SF24">
    <property type="entry name" value="CAROTENOID ISOMEROOXYGENASE"/>
    <property type="match status" value="1"/>
</dbReference>
<name>D3F444_CONWI</name>
<dbReference type="KEGG" id="cwo:Cwoe_0091"/>
<accession>D3F444</accession>
<evidence type="ECO:0000256" key="1">
    <source>
        <dbReference type="ARBA" id="ARBA00006787"/>
    </source>
</evidence>
<keyword evidence="6" id="KW-0223">Dioxygenase</keyword>
<reference evidence="7 8" key="1">
    <citation type="journal article" date="2010" name="Stand. Genomic Sci.">
        <title>Complete genome sequence of Conexibacter woesei type strain (ID131577).</title>
        <authorList>
            <person name="Pukall R."/>
            <person name="Lapidus A."/>
            <person name="Glavina Del Rio T."/>
            <person name="Copeland A."/>
            <person name="Tice H."/>
            <person name="Cheng J.-F."/>
            <person name="Lucas S."/>
            <person name="Chen F."/>
            <person name="Nolan M."/>
            <person name="Bruce D."/>
            <person name="Goodwin L."/>
            <person name="Pitluck S."/>
            <person name="Mavromatis K."/>
            <person name="Ivanova N."/>
            <person name="Ovchinnikova G."/>
            <person name="Pati A."/>
            <person name="Chen A."/>
            <person name="Palaniappan K."/>
            <person name="Land M."/>
            <person name="Hauser L."/>
            <person name="Chang Y.-J."/>
            <person name="Jeffries C.D."/>
            <person name="Chain P."/>
            <person name="Meincke L."/>
            <person name="Sims D."/>
            <person name="Brettin T."/>
            <person name="Detter J.C."/>
            <person name="Rohde M."/>
            <person name="Goeker M."/>
            <person name="Bristow J."/>
            <person name="Eisen J.A."/>
            <person name="Markowitz V."/>
            <person name="Kyrpides N.C."/>
            <person name="Klenk H.-P."/>
            <person name="Hugenholtz P."/>
        </authorList>
    </citation>
    <scope>NUCLEOTIDE SEQUENCE [LARGE SCALE GENOMIC DNA]</scope>
    <source>
        <strain evidence="8">DSM 14684 / CIP 108061 / JCM 11494 / NBRC 100937 / ID131577</strain>
    </source>
</reference>
<comment type="similarity">
    <text evidence="1 6">Belongs to the carotenoid oxygenase family.</text>
</comment>
<protein>
    <recommendedName>
        <fullName evidence="6">Dioxygenase</fullName>
        <ecNumber evidence="6">1.13.11.-</ecNumber>
    </recommendedName>
</protein>
<dbReference type="OrthoDB" id="6636843at2"/>
<dbReference type="GO" id="GO:0010436">
    <property type="term" value="F:carotenoid dioxygenase activity"/>
    <property type="evidence" value="ECO:0007669"/>
    <property type="project" value="TreeGrafter"/>
</dbReference>
<organism evidence="7 8">
    <name type="scientific">Conexibacter woesei (strain DSM 14684 / CCUG 47730 / CIP 108061 / JCM 11494 / NBRC 100937 / ID131577)</name>
    <dbReference type="NCBI Taxonomy" id="469383"/>
    <lineage>
        <taxon>Bacteria</taxon>
        <taxon>Bacillati</taxon>
        <taxon>Actinomycetota</taxon>
        <taxon>Thermoleophilia</taxon>
        <taxon>Solirubrobacterales</taxon>
        <taxon>Conexibacteraceae</taxon>
        <taxon>Conexibacter</taxon>
    </lineage>
</organism>
<feature type="binding site" evidence="5">
    <location>
        <position position="220"/>
    </location>
    <ligand>
        <name>Fe cation</name>
        <dbReference type="ChEBI" id="CHEBI:24875"/>
        <note>catalytic</note>
    </ligand>
</feature>
<gene>
    <name evidence="7" type="ordered locus">Cwoe_0091</name>
</gene>
<dbReference type="AlphaFoldDB" id="D3F444"/>
<reference evidence="8" key="2">
    <citation type="submission" date="2010-01" db="EMBL/GenBank/DDBJ databases">
        <title>The complete genome of Conexibacter woesei DSM 14684.</title>
        <authorList>
            <consortium name="US DOE Joint Genome Institute (JGI-PGF)"/>
            <person name="Lucas S."/>
            <person name="Copeland A."/>
            <person name="Lapidus A."/>
            <person name="Glavina del Rio T."/>
            <person name="Dalin E."/>
            <person name="Tice H."/>
            <person name="Bruce D."/>
            <person name="Goodwin L."/>
            <person name="Pitluck S."/>
            <person name="Kyrpides N."/>
            <person name="Mavromatis K."/>
            <person name="Ivanova N."/>
            <person name="Mikhailova N."/>
            <person name="Chertkov O."/>
            <person name="Brettin T."/>
            <person name="Detter J.C."/>
            <person name="Han C."/>
            <person name="Larimer F."/>
            <person name="Land M."/>
            <person name="Hauser L."/>
            <person name="Markowitz V."/>
            <person name="Cheng J.-F."/>
            <person name="Hugenholtz P."/>
            <person name="Woyke T."/>
            <person name="Wu D."/>
            <person name="Pukall R."/>
            <person name="Steenblock K."/>
            <person name="Schneider S."/>
            <person name="Klenk H.-P."/>
            <person name="Eisen J.A."/>
        </authorList>
    </citation>
    <scope>NUCLEOTIDE SEQUENCE [LARGE SCALE GENOMIC DNA]</scope>
    <source>
        <strain evidence="8">DSM 14684 / CIP 108061 / JCM 11494 / NBRC 100937 / ID131577</strain>
    </source>
</reference>
<dbReference type="GO" id="GO:0046872">
    <property type="term" value="F:metal ion binding"/>
    <property type="evidence" value="ECO:0007669"/>
    <property type="project" value="UniProtKB-KW"/>
</dbReference>
<sequence length="477" mass="51957">MATDTTETGYAQGFTTLDREVTLDRLQLDGALPEWLEGSLLRTGPAQFEIGGRSLNHWFDGLAMLHRFTFGSGEVAYANRFLQSRARRSAEAEGRQVYGEFATDPCRSIFGRVQSLFQPKITDNCNVNVARLGDRFVAMTETPMPVEFDPVTLATLGIAYKPPGHVTTAHPHGDAATGEAINYVTRFGPKPTYRVYGLAAVDAPPRTIAEVAAKPVAYMHSFGLSERYVALVEFPLVVKPLRLVLGTGPFMESFEWEPQRGTTFTVIDRRDGSLRGRYRAPPFFAFHHVNAFDDGEQRLVLDLCAYDDAAIVRSLFLDRLRSGTAGAVPDAYLTRCTVDLAGGGVTLERRSETPLELPRIDYGAVNGRPYRWVYGAARRAGAPAHGFIDQLVKIDAGDGAATTWSEEGCFPGEPVFVGAPGRSSEDDGVCLSVVLDGAAGTSFLLVLDAATFTERARAAVPHHIPFSFHGQFARGVA</sequence>
<dbReference type="Proteomes" id="UP000008229">
    <property type="component" value="Chromosome"/>
</dbReference>
<keyword evidence="3 6" id="KW-0560">Oxidoreductase</keyword>
<dbReference type="EC" id="1.13.11.-" evidence="6"/>
<evidence type="ECO:0000256" key="4">
    <source>
        <dbReference type="ARBA" id="ARBA00023004"/>
    </source>
</evidence>
<evidence type="ECO:0000256" key="5">
    <source>
        <dbReference type="PIRSR" id="PIRSR604294-1"/>
    </source>
</evidence>
<feature type="binding site" evidence="5">
    <location>
        <position position="469"/>
    </location>
    <ligand>
        <name>Fe cation</name>
        <dbReference type="ChEBI" id="CHEBI:24875"/>
        <note>catalytic</note>
    </ligand>
</feature>
<dbReference type="HOGENOM" id="CLU_016472_1_2_11"/>
<proteinExistence type="inferred from homology"/>
<keyword evidence="2 5" id="KW-0479">Metal-binding</keyword>
<dbReference type="Pfam" id="PF03055">
    <property type="entry name" value="RPE65"/>
    <property type="match status" value="1"/>
</dbReference>
<dbReference type="InterPro" id="IPR004294">
    <property type="entry name" value="Carotenoid_Oase"/>
</dbReference>
<evidence type="ECO:0000256" key="6">
    <source>
        <dbReference type="RuleBase" id="RU364048"/>
    </source>
</evidence>
<keyword evidence="8" id="KW-1185">Reference proteome</keyword>
<keyword evidence="4 5" id="KW-0408">Iron</keyword>
<feature type="binding site" evidence="5">
    <location>
        <position position="170"/>
    </location>
    <ligand>
        <name>Fe cation</name>
        <dbReference type="ChEBI" id="CHEBI:24875"/>
        <note>catalytic</note>
    </ligand>
</feature>
<evidence type="ECO:0000313" key="7">
    <source>
        <dbReference type="EMBL" id="ADB48527.1"/>
    </source>
</evidence>
<dbReference type="eggNOG" id="COG3670">
    <property type="taxonomic scope" value="Bacteria"/>
</dbReference>
<dbReference type="EMBL" id="CP001854">
    <property type="protein sequence ID" value="ADB48527.1"/>
    <property type="molecule type" value="Genomic_DNA"/>
</dbReference>
<feature type="binding site" evidence="5">
    <location>
        <position position="287"/>
    </location>
    <ligand>
        <name>Fe cation</name>
        <dbReference type="ChEBI" id="CHEBI:24875"/>
        <note>catalytic</note>
    </ligand>
</feature>
<evidence type="ECO:0000256" key="2">
    <source>
        <dbReference type="ARBA" id="ARBA00022723"/>
    </source>
</evidence>
<evidence type="ECO:0000256" key="3">
    <source>
        <dbReference type="ARBA" id="ARBA00023002"/>
    </source>
</evidence>
<dbReference type="GO" id="GO:0016121">
    <property type="term" value="P:carotene catabolic process"/>
    <property type="evidence" value="ECO:0007669"/>
    <property type="project" value="TreeGrafter"/>
</dbReference>
<dbReference type="STRING" id="469383.Cwoe_0091"/>
<dbReference type="PANTHER" id="PTHR10543">
    <property type="entry name" value="BETA-CAROTENE DIOXYGENASE"/>
    <property type="match status" value="1"/>
</dbReference>